<sequence length="253" mass="27696">METNIKKLLKLAQKYRKETAEEKKAVEERPEEKEEVKPKPARKERAKSAPRPRPRPKGRVEALYDDEEEKEQRQETQGTPVQANAGDTISITLPENSIVNLDAFTLYANLNTAAGTCPPRHAESLIDQITVLVNGIQVGPGSQMTNYLSTALIDWYGADKTAQRQVMQLGGDVTAPTSATVPAAVTSPNGKKIAISHFLGFLSSAQPRYLDTSILGQTNVSGFTCLTGTTAAQRGEKLIVNVPPVEKRWNTQI</sequence>
<dbReference type="EMBL" id="DF237485">
    <property type="protein sequence ID" value="GAQ89558.1"/>
    <property type="molecule type" value="Genomic_DNA"/>
</dbReference>
<evidence type="ECO:0000256" key="1">
    <source>
        <dbReference type="SAM" id="MobiDB-lite"/>
    </source>
</evidence>
<evidence type="ECO:0000313" key="2">
    <source>
        <dbReference type="EMBL" id="GAQ89558.1"/>
    </source>
</evidence>
<dbReference type="AlphaFoldDB" id="A0A1Y1IN66"/>
<feature type="compositionally biased region" description="Basic residues" evidence="1">
    <location>
        <begin position="48"/>
        <end position="57"/>
    </location>
</feature>
<gene>
    <name evidence="2" type="ORF">KFL_005360015</name>
</gene>
<keyword evidence="3" id="KW-1185">Reference proteome</keyword>
<proteinExistence type="predicted"/>
<reference evidence="2 3" key="1">
    <citation type="journal article" date="2014" name="Nat. Commun.">
        <title>Klebsormidium flaccidum genome reveals primary factors for plant terrestrial adaptation.</title>
        <authorList>
            <person name="Hori K."/>
            <person name="Maruyama F."/>
            <person name="Fujisawa T."/>
            <person name="Togashi T."/>
            <person name="Yamamoto N."/>
            <person name="Seo M."/>
            <person name="Sato S."/>
            <person name="Yamada T."/>
            <person name="Mori H."/>
            <person name="Tajima N."/>
            <person name="Moriyama T."/>
            <person name="Ikeuchi M."/>
            <person name="Watanabe M."/>
            <person name="Wada H."/>
            <person name="Kobayashi K."/>
            <person name="Saito M."/>
            <person name="Masuda T."/>
            <person name="Sasaki-Sekimoto Y."/>
            <person name="Mashiguchi K."/>
            <person name="Awai K."/>
            <person name="Shimojima M."/>
            <person name="Masuda S."/>
            <person name="Iwai M."/>
            <person name="Nobusawa T."/>
            <person name="Narise T."/>
            <person name="Kondo S."/>
            <person name="Saito H."/>
            <person name="Sato R."/>
            <person name="Murakawa M."/>
            <person name="Ihara Y."/>
            <person name="Oshima-Yamada Y."/>
            <person name="Ohtaka K."/>
            <person name="Satoh M."/>
            <person name="Sonobe K."/>
            <person name="Ishii M."/>
            <person name="Ohtani R."/>
            <person name="Kanamori-Sato M."/>
            <person name="Honoki R."/>
            <person name="Miyazaki D."/>
            <person name="Mochizuki H."/>
            <person name="Umetsu J."/>
            <person name="Higashi K."/>
            <person name="Shibata D."/>
            <person name="Kamiya Y."/>
            <person name="Sato N."/>
            <person name="Nakamura Y."/>
            <person name="Tabata S."/>
            <person name="Ida S."/>
            <person name="Kurokawa K."/>
            <person name="Ohta H."/>
        </authorList>
    </citation>
    <scope>NUCLEOTIDE SEQUENCE [LARGE SCALE GENOMIC DNA]</scope>
    <source>
        <strain evidence="2 3">NIES-2285</strain>
    </source>
</reference>
<organism evidence="2 3">
    <name type="scientific">Klebsormidium nitens</name>
    <name type="common">Green alga</name>
    <name type="synonym">Ulothrix nitens</name>
    <dbReference type="NCBI Taxonomy" id="105231"/>
    <lineage>
        <taxon>Eukaryota</taxon>
        <taxon>Viridiplantae</taxon>
        <taxon>Streptophyta</taxon>
        <taxon>Klebsormidiophyceae</taxon>
        <taxon>Klebsormidiales</taxon>
        <taxon>Klebsormidiaceae</taxon>
        <taxon>Klebsormidium</taxon>
    </lineage>
</organism>
<name>A0A1Y1IN66_KLENI</name>
<feature type="compositionally biased region" description="Basic and acidic residues" evidence="1">
    <location>
        <begin position="15"/>
        <end position="47"/>
    </location>
</feature>
<accession>A0A1Y1IN66</accession>
<protein>
    <submittedName>
        <fullName evidence="2">Uncharacterized protein</fullName>
    </submittedName>
</protein>
<feature type="compositionally biased region" description="Polar residues" evidence="1">
    <location>
        <begin position="75"/>
        <end position="86"/>
    </location>
</feature>
<feature type="region of interest" description="Disordered" evidence="1">
    <location>
        <begin position="15"/>
        <end position="86"/>
    </location>
</feature>
<evidence type="ECO:0000313" key="3">
    <source>
        <dbReference type="Proteomes" id="UP000054558"/>
    </source>
</evidence>
<dbReference type="Proteomes" id="UP000054558">
    <property type="component" value="Unassembled WGS sequence"/>
</dbReference>